<evidence type="ECO:0000313" key="13">
    <source>
        <dbReference type="Proteomes" id="UP000194236"/>
    </source>
</evidence>
<dbReference type="GO" id="GO:0008360">
    <property type="term" value="P:regulation of cell shape"/>
    <property type="evidence" value="ECO:0007669"/>
    <property type="project" value="UniProtKB-KW"/>
</dbReference>
<dbReference type="PANTHER" id="PTHR13502">
    <property type="entry name" value="CDC42 SMALL EFFECTOR PROTEIN HOMOLOG"/>
    <property type="match status" value="1"/>
</dbReference>
<evidence type="ECO:0000259" key="11">
    <source>
        <dbReference type="PROSITE" id="PS50108"/>
    </source>
</evidence>
<evidence type="ECO:0000256" key="8">
    <source>
        <dbReference type="ARBA" id="ARBA00023139"/>
    </source>
</evidence>
<evidence type="ECO:0000256" key="5">
    <source>
        <dbReference type="ARBA" id="ARBA00022490"/>
    </source>
</evidence>
<proteinExistence type="inferred from homology"/>
<evidence type="ECO:0000256" key="6">
    <source>
        <dbReference type="ARBA" id="ARBA00022960"/>
    </source>
</evidence>
<dbReference type="InterPro" id="IPR000095">
    <property type="entry name" value="CRIB_dom"/>
</dbReference>
<evidence type="ECO:0000256" key="2">
    <source>
        <dbReference type="ARBA" id="ARBA00004245"/>
    </source>
</evidence>
<comment type="caution">
    <text evidence="12">The sequence shown here is derived from an EMBL/GenBank/DDBJ whole genome shotgun (WGS) entry which is preliminary data.</text>
</comment>
<feature type="domain" description="CRIB" evidence="11">
    <location>
        <begin position="31"/>
        <end position="44"/>
    </location>
</feature>
<keyword evidence="10" id="KW-0449">Lipoprotein</keyword>
<keyword evidence="4" id="KW-1003">Cell membrane</keyword>
<sequence length="83" mass="9320">MSELWIQCFTCGIVTNRPPQPTRRRIDRSMIGNPTNFRHTAHVGGSVDMSNHIRTIQNQMASKGGYDYGLPVKVSIPVVDVKH</sequence>
<protein>
    <recommendedName>
        <fullName evidence="11">CRIB domain-containing protein</fullName>
    </recommendedName>
</protein>
<accession>A0A1Y3ASZ1</accession>
<gene>
    <name evidence="12" type="ORF">BLA29_005012</name>
</gene>
<dbReference type="InterPro" id="IPR036936">
    <property type="entry name" value="CRIB_dom_sf"/>
</dbReference>
<comment type="similarity">
    <text evidence="3">Belongs to the CDC42SE/SPEC family.</text>
</comment>
<evidence type="ECO:0000256" key="4">
    <source>
        <dbReference type="ARBA" id="ARBA00022475"/>
    </source>
</evidence>
<dbReference type="GO" id="GO:0031267">
    <property type="term" value="F:small GTPase binding"/>
    <property type="evidence" value="ECO:0007669"/>
    <property type="project" value="InterPro"/>
</dbReference>
<evidence type="ECO:0000256" key="7">
    <source>
        <dbReference type="ARBA" id="ARBA00023136"/>
    </source>
</evidence>
<evidence type="ECO:0000256" key="10">
    <source>
        <dbReference type="ARBA" id="ARBA00023288"/>
    </source>
</evidence>
<dbReference type="Pfam" id="PF00786">
    <property type="entry name" value="PBD"/>
    <property type="match status" value="1"/>
</dbReference>
<dbReference type="PROSITE" id="PS50108">
    <property type="entry name" value="CRIB"/>
    <property type="match status" value="1"/>
</dbReference>
<dbReference type="CDD" id="cd00132">
    <property type="entry name" value="CRIB"/>
    <property type="match status" value="1"/>
</dbReference>
<dbReference type="AlphaFoldDB" id="A0A1Y3ASZ1"/>
<dbReference type="GO" id="GO:0005886">
    <property type="term" value="C:plasma membrane"/>
    <property type="evidence" value="ECO:0007669"/>
    <property type="project" value="UniProtKB-SubCell"/>
</dbReference>
<evidence type="ECO:0000313" key="12">
    <source>
        <dbReference type="EMBL" id="OTF71117.1"/>
    </source>
</evidence>
<dbReference type="Gene3D" id="3.90.810.10">
    <property type="entry name" value="CRIB domain"/>
    <property type="match status" value="1"/>
</dbReference>
<dbReference type="Proteomes" id="UP000194236">
    <property type="component" value="Unassembled WGS sequence"/>
</dbReference>
<dbReference type="InterPro" id="IPR039056">
    <property type="entry name" value="SPEC"/>
</dbReference>
<keyword evidence="9" id="KW-0206">Cytoskeleton</keyword>
<name>A0A1Y3ASZ1_EURMA</name>
<organism evidence="12 13">
    <name type="scientific">Euroglyphus maynei</name>
    <name type="common">Mayne's house dust mite</name>
    <dbReference type="NCBI Taxonomy" id="6958"/>
    <lineage>
        <taxon>Eukaryota</taxon>
        <taxon>Metazoa</taxon>
        <taxon>Ecdysozoa</taxon>
        <taxon>Arthropoda</taxon>
        <taxon>Chelicerata</taxon>
        <taxon>Arachnida</taxon>
        <taxon>Acari</taxon>
        <taxon>Acariformes</taxon>
        <taxon>Sarcoptiformes</taxon>
        <taxon>Astigmata</taxon>
        <taxon>Psoroptidia</taxon>
        <taxon>Analgoidea</taxon>
        <taxon>Pyroglyphidae</taxon>
        <taxon>Pyroglyphinae</taxon>
        <taxon>Euroglyphus</taxon>
    </lineage>
</organism>
<comment type="subcellular location">
    <subcellularLocation>
        <location evidence="1">Cell membrane</location>
        <topology evidence="1">Lipid-anchor</topology>
    </subcellularLocation>
    <subcellularLocation>
        <location evidence="2">Cytoplasm</location>
        <location evidence="2">Cytoskeleton</location>
    </subcellularLocation>
</comment>
<dbReference type="PANTHER" id="PTHR13502:SF6">
    <property type="entry name" value="CDC42 SMALL EFFECTOR PROTEIN HOMOLOG"/>
    <property type="match status" value="1"/>
</dbReference>
<reference evidence="12 13" key="1">
    <citation type="submission" date="2017-03" db="EMBL/GenBank/DDBJ databases">
        <title>Genome Survey of Euroglyphus maynei.</title>
        <authorList>
            <person name="Arlian L.G."/>
            <person name="Morgan M.S."/>
            <person name="Rider S.D."/>
        </authorList>
    </citation>
    <scope>NUCLEOTIDE SEQUENCE [LARGE SCALE GENOMIC DNA]</scope>
    <source>
        <strain evidence="12">Arlian Lab</strain>
        <tissue evidence="12">Whole body</tissue>
    </source>
</reference>
<evidence type="ECO:0000256" key="9">
    <source>
        <dbReference type="ARBA" id="ARBA00023212"/>
    </source>
</evidence>
<dbReference type="EMBL" id="MUJZ01062496">
    <property type="protein sequence ID" value="OTF71117.1"/>
    <property type="molecule type" value="Genomic_DNA"/>
</dbReference>
<keyword evidence="13" id="KW-1185">Reference proteome</keyword>
<keyword evidence="7" id="KW-0472">Membrane</keyword>
<dbReference type="GO" id="GO:0035023">
    <property type="term" value="P:regulation of Rho protein signal transduction"/>
    <property type="evidence" value="ECO:0007669"/>
    <property type="project" value="InterPro"/>
</dbReference>
<dbReference type="GO" id="GO:0005856">
    <property type="term" value="C:cytoskeleton"/>
    <property type="evidence" value="ECO:0007669"/>
    <property type="project" value="UniProtKB-SubCell"/>
</dbReference>
<keyword evidence="5" id="KW-0963">Cytoplasm</keyword>
<dbReference type="OrthoDB" id="5559822at2759"/>
<keyword evidence="8" id="KW-0564">Palmitate</keyword>
<evidence type="ECO:0000256" key="3">
    <source>
        <dbReference type="ARBA" id="ARBA00005720"/>
    </source>
</evidence>
<keyword evidence="6" id="KW-0133">Cell shape</keyword>
<evidence type="ECO:0000256" key="1">
    <source>
        <dbReference type="ARBA" id="ARBA00004193"/>
    </source>
</evidence>